<dbReference type="CDD" id="cd09895">
    <property type="entry name" value="NGN_SP_UpxY"/>
    <property type="match status" value="1"/>
</dbReference>
<name>A0A6M1RHQ0_9BACT</name>
<protein>
    <submittedName>
        <fullName evidence="3">Antitermination protein NusG</fullName>
    </submittedName>
</protein>
<feature type="domain" description="NusG-like N-terminal" evidence="2">
    <location>
        <begin position="5"/>
        <end position="79"/>
    </location>
</feature>
<evidence type="ECO:0000259" key="2">
    <source>
        <dbReference type="Pfam" id="PF02357"/>
    </source>
</evidence>
<proteinExistence type="predicted"/>
<dbReference type="Gene3D" id="3.30.70.940">
    <property type="entry name" value="NusG, N-terminal domain"/>
    <property type="match status" value="1"/>
</dbReference>
<dbReference type="SUPFAM" id="SSF82679">
    <property type="entry name" value="N-utilization substance G protein NusG, N-terminal domain"/>
    <property type="match status" value="1"/>
</dbReference>
<comment type="caution">
    <text evidence="3">The sequence shown here is derived from an EMBL/GenBank/DDBJ whole genome shotgun (WGS) entry which is preliminary data.</text>
</comment>
<evidence type="ECO:0000313" key="3">
    <source>
        <dbReference type="EMBL" id="NGO39578.1"/>
    </source>
</evidence>
<dbReference type="InterPro" id="IPR036735">
    <property type="entry name" value="NGN_dom_sf"/>
</dbReference>
<dbReference type="InterPro" id="IPR008991">
    <property type="entry name" value="Translation_prot_SH3-like_sf"/>
</dbReference>
<dbReference type="GO" id="GO:0006354">
    <property type="term" value="P:DNA-templated transcription elongation"/>
    <property type="evidence" value="ECO:0007669"/>
    <property type="project" value="InterPro"/>
</dbReference>
<keyword evidence="1" id="KW-0804">Transcription</keyword>
<reference evidence="3 4" key="1">
    <citation type="submission" date="2020-02" db="EMBL/GenBank/DDBJ databases">
        <title>Draft genome sequence of Limisphaera ngatamarikiensis NGM72.4T, a thermophilic Verrucomicrobia grouped in subdivision 3.</title>
        <authorList>
            <person name="Carere C.R."/>
            <person name="Steen J."/>
            <person name="Hugenholtz P."/>
            <person name="Stott M.B."/>
        </authorList>
    </citation>
    <scope>NUCLEOTIDE SEQUENCE [LARGE SCALE GENOMIC DNA]</scope>
    <source>
        <strain evidence="3 4">NGM72.4</strain>
    </source>
</reference>
<dbReference type="AlphaFoldDB" id="A0A6M1RHQ0"/>
<accession>A0A6M1RHQ0</accession>
<dbReference type="RefSeq" id="WP_165107676.1">
    <property type="nucleotide sequence ID" value="NZ_JAAKYA010000053.1"/>
</dbReference>
<organism evidence="3 4">
    <name type="scientific">Limisphaera ngatamarikiensis</name>
    <dbReference type="NCBI Taxonomy" id="1324935"/>
    <lineage>
        <taxon>Bacteria</taxon>
        <taxon>Pseudomonadati</taxon>
        <taxon>Verrucomicrobiota</taxon>
        <taxon>Verrucomicrobiia</taxon>
        <taxon>Limisphaerales</taxon>
        <taxon>Limisphaeraceae</taxon>
        <taxon>Limisphaera</taxon>
    </lineage>
</organism>
<evidence type="ECO:0000313" key="4">
    <source>
        <dbReference type="Proteomes" id="UP000477311"/>
    </source>
</evidence>
<evidence type="ECO:0000256" key="1">
    <source>
        <dbReference type="ARBA" id="ARBA00023163"/>
    </source>
</evidence>
<dbReference type="Proteomes" id="UP000477311">
    <property type="component" value="Unassembled WGS sequence"/>
</dbReference>
<dbReference type="SUPFAM" id="SSF50104">
    <property type="entry name" value="Translation proteins SH3-like domain"/>
    <property type="match status" value="1"/>
</dbReference>
<sequence length="162" mass="18394">MEPKPWVVAHTRPRCEKKLKQFCDREGVDATLPLVPSAHRYRGKVVVFQKPLFPGYVFLRPTRDQRRTVMSSDYVANLLDVFDQELFERQLNEILFALESGCEVRLAPSIGKGSRVVIKSGPLRGLEGWVEERYGPNIVLLRLDFIGQAAAVKLDVCELEPA</sequence>
<dbReference type="EMBL" id="JAAKYA010000053">
    <property type="protein sequence ID" value="NGO39578.1"/>
    <property type="molecule type" value="Genomic_DNA"/>
</dbReference>
<gene>
    <name evidence="3" type="ORF">G4L39_09245</name>
</gene>
<dbReference type="Pfam" id="PF02357">
    <property type="entry name" value="NusG"/>
    <property type="match status" value="1"/>
</dbReference>
<keyword evidence="4" id="KW-1185">Reference proteome</keyword>
<dbReference type="InterPro" id="IPR006645">
    <property type="entry name" value="NGN-like_dom"/>
</dbReference>